<comment type="caution">
    <text evidence="3">The sequence shown here is derived from an EMBL/GenBank/DDBJ whole genome shotgun (WGS) entry which is preliminary data.</text>
</comment>
<dbReference type="NCBIfam" id="NF037970">
    <property type="entry name" value="vanZ_1"/>
    <property type="match status" value="1"/>
</dbReference>
<organism evidence="3 4">
    <name type="scientific">Candidatus Coproplasma avicola</name>
    <dbReference type="NCBI Taxonomy" id="2840744"/>
    <lineage>
        <taxon>Bacteria</taxon>
        <taxon>Bacillati</taxon>
        <taxon>Bacillota</taxon>
        <taxon>Clostridia</taxon>
        <taxon>Eubacteriales</taxon>
        <taxon>Candidatus Coproplasma</taxon>
    </lineage>
</organism>
<keyword evidence="1" id="KW-0812">Transmembrane</keyword>
<dbReference type="Pfam" id="PF04892">
    <property type="entry name" value="VanZ"/>
    <property type="match status" value="1"/>
</dbReference>
<feature type="transmembrane region" description="Helical" evidence="1">
    <location>
        <begin position="12"/>
        <end position="29"/>
    </location>
</feature>
<evidence type="ECO:0000313" key="4">
    <source>
        <dbReference type="Proteomes" id="UP000823913"/>
    </source>
</evidence>
<dbReference type="Proteomes" id="UP000823913">
    <property type="component" value="Unassembled WGS sequence"/>
</dbReference>
<feature type="transmembrane region" description="Helical" evidence="1">
    <location>
        <begin position="115"/>
        <end position="134"/>
    </location>
</feature>
<evidence type="ECO:0000313" key="3">
    <source>
        <dbReference type="EMBL" id="HIR67158.1"/>
    </source>
</evidence>
<gene>
    <name evidence="3" type="primary">vanZ</name>
    <name evidence="3" type="ORF">IAB94_03800</name>
</gene>
<dbReference type="InterPro" id="IPR006976">
    <property type="entry name" value="VanZ-like"/>
</dbReference>
<dbReference type="EMBL" id="DVHK01000081">
    <property type="protein sequence ID" value="HIR67158.1"/>
    <property type="molecule type" value="Genomic_DNA"/>
</dbReference>
<keyword evidence="1" id="KW-0472">Membrane</keyword>
<name>A0A9D1E687_9FIRM</name>
<feature type="transmembrane region" description="Helical" evidence="1">
    <location>
        <begin position="155"/>
        <end position="177"/>
    </location>
</feature>
<sequence length="190" mass="20444">MNDKKLKTLKIILSALAMLAVMAFIFLLSSQTGEESSHSSNVVEDIIDSLPGQSGNSGGQGSAGGSGNSSGNDPFLLFGQFNIRKSAHIFLYFALGVTTFLFSAALIRYFRSLNLSTPAFSALAAGAICFLYACSDEWHQKYVDGRTALMSDVGIDAIGFCSAIALCFIIYMIIAYISKDPPLKWGLYFS</sequence>
<accession>A0A9D1E687</accession>
<dbReference type="AlphaFoldDB" id="A0A9D1E687"/>
<evidence type="ECO:0000259" key="2">
    <source>
        <dbReference type="Pfam" id="PF04892"/>
    </source>
</evidence>
<keyword evidence="1" id="KW-1133">Transmembrane helix</keyword>
<dbReference type="InterPro" id="IPR016747">
    <property type="entry name" value="Phosphotransbutyrylase"/>
</dbReference>
<evidence type="ECO:0000256" key="1">
    <source>
        <dbReference type="SAM" id="Phobius"/>
    </source>
</evidence>
<reference evidence="3" key="1">
    <citation type="submission" date="2020-10" db="EMBL/GenBank/DDBJ databases">
        <authorList>
            <person name="Gilroy R."/>
        </authorList>
    </citation>
    <scope>NUCLEOTIDE SEQUENCE</scope>
    <source>
        <strain evidence="3">ChiW16-3235</strain>
    </source>
</reference>
<proteinExistence type="predicted"/>
<reference evidence="3" key="2">
    <citation type="journal article" date="2021" name="PeerJ">
        <title>Extensive microbial diversity within the chicken gut microbiome revealed by metagenomics and culture.</title>
        <authorList>
            <person name="Gilroy R."/>
            <person name="Ravi A."/>
            <person name="Getino M."/>
            <person name="Pursley I."/>
            <person name="Horton D.L."/>
            <person name="Alikhan N.F."/>
            <person name="Baker D."/>
            <person name="Gharbi K."/>
            <person name="Hall N."/>
            <person name="Watson M."/>
            <person name="Adriaenssens E.M."/>
            <person name="Foster-Nyarko E."/>
            <person name="Jarju S."/>
            <person name="Secka A."/>
            <person name="Antonio M."/>
            <person name="Oren A."/>
            <person name="Chaudhuri R.R."/>
            <person name="La Ragione R."/>
            <person name="Hildebrand F."/>
            <person name="Pallen M.J."/>
        </authorList>
    </citation>
    <scope>NUCLEOTIDE SEQUENCE</scope>
    <source>
        <strain evidence="3">ChiW16-3235</strain>
    </source>
</reference>
<feature type="non-terminal residue" evidence="3">
    <location>
        <position position="190"/>
    </location>
</feature>
<feature type="domain" description="VanZ-like" evidence="2">
    <location>
        <begin position="16"/>
        <end position="170"/>
    </location>
</feature>
<dbReference type="PIRSF" id="PIRSF019083">
    <property type="entry name" value="UCP019083_VanZ"/>
    <property type="match status" value="1"/>
</dbReference>
<feature type="transmembrane region" description="Helical" evidence="1">
    <location>
        <begin position="89"/>
        <end position="109"/>
    </location>
</feature>
<protein>
    <submittedName>
        <fullName evidence="3">VanZ family protein</fullName>
    </submittedName>
</protein>